<protein>
    <submittedName>
        <fullName evidence="1">Dethiobiotin synthetase</fullName>
    </submittedName>
</protein>
<name>A0AAF0AVD8_9SCHI</name>
<proteinExistence type="inferred from homology"/>
<dbReference type="HAMAP" id="MF_00336">
    <property type="entry name" value="BioD"/>
    <property type="match status" value="1"/>
</dbReference>
<dbReference type="InterPro" id="IPR027417">
    <property type="entry name" value="P-loop_NTPase"/>
</dbReference>
<keyword evidence="2" id="KW-1185">Reference proteome</keyword>
<dbReference type="GO" id="GO:0000287">
    <property type="term" value="F:magnesium ion binding"/>
    <property type="evidence" value="ECO:0007669"/>
    <property type="project" value="InterPro"/>
</dbReference>
<sequence length="219" mass="24260">MGSTPVPISRRTSMKLFVTGISTDVGKTIVSSILVESLQADYWKPIQSGDLDNSDSHKVQRLISNSKTHIHPNTYALNTPVSPHVAAEIDHVTVDVNRIVPPKTENPHMVIEGAGGVFVPLNDNDMIIDLIHPDYKVVIVSRNYLGSINHTLLTIDALRNRNISIAGIIFSGTKNPETESWILQYSKLCCIGRVNEEGTFDKSLISKYAEMFHPNIMNL</sequence>
<dbReference type="PIRSF" id="PIRSF006755">
    <property type="entry name" value="DTB_synth"/>
    <property type="match status" value="1"/>
</dbReference>
<dbReference type="SUPFAM" id="SSF52540">
    <property type="entry name" value="P-loop containing nucleoside triphosphate hydrolases"/>
    <property type="match status" value="1"/>
</dbReference>
<dbReference type="GO" id="GO:0005829">
    <property type="term" value="C:cytosol"/>
    <property type="evidence" value="ECO:0007669"/>
    <property type="project" value="TreeGrafter"/>
</dbReference>
<organism evidence="1 2">
    <name type="scientific">Schizosaccharomyces osmophilus</name>
    <dbReference type="NCBI Taxonomy" id="2545709"/>
    <lineage>
        <taxon>Eukaryota</taxon>
        <taxon>Fungi</taxon>
        <taxon>Dikarya</taxon>
        <taxon>Ascomycota</taxon>
        <taxon>Taphrinomycotina</taxon>
        <taxon>Schizosaccharomycetes</taxon>
        <taxon>Schizosaccharomycetales</taxon>
        <taxon>Schizosaccharomycetaceae</taxon>
        <taxon>Schizosaccharomyces</taxon>
    </lineage>
</organism>
<dbReference type="AlphaFoldDB" id="A0AAF0AVD8"/>
<dbReference type="Pfam" id="PF13500">
    <property type="entry name" value="AAA_26"/>
    <property type="match status" value="1"/>
</dbReference>
<dbReference type="CDD" id="cd03109">
    <property type="entry name" value="DTBS"/>
    <property type="match status" value="1"/>
</dbReference>
<dbReference type="GO" id="GO:0009102">
    <property type="term" value="P:biotin biosynthetic process"/>
    <property type="evidence" value="ECO:0007669"/>
    <property type="project" value="InterPro"/>
</dbReference>
<gene>
    <name evidence="1" type="ORF">SOMG_02149</name>
</gene>
<evidence type="ECO:0000313" key="2">
    <source>
        <dbReference type="Proteomes" id="UP001212411"/>
    </source>
</evidence>
<dbReference type="PANTHER" id="PTHR43210:SF5">
    <property type="entry name" value="DETHIOBIOTIN SYNTHETASE"/>
    <property type="match status" value="1"/>
</dbReference>
<dbReference type="Proteomes" id="UP001212411">
    <property type="component" value="Chromosome 1"/>
</dbReference>
<dbReference type="GO" id="GO:0004141">
    <property type="term" value="F:dethiobiotin synthase activity"/>
    <property type="evidence" value="ECO:0007669"/>
    <property type="project" value="InterPro"/>
</dbReference>
<dbReference type="EMBL" id="CP115611">
    <property type="protein sequence ID" value="WBW72333.1"/>
    <property type="molecule type" value="Genomic_DNA"/>
</dbReference>
<dbReference type="KEGG" id="som:SOMG_02149"/>
<dbReference type="PANTHER" id="PTHR43210">
    <property type="entry name" value="DETHIOBIOTIN SYNTHETASE"/>
    <property type="match status" value="1"/>
</dbReference>
<accession>A0AAF0AVD8</accession>
<reference evidence="1 2" key="1">
    <citation type="journal article" date="2023" name="G3 (Bethesda)">
        <title>A high-quality reference genome for the fission yeast Schizosaccharomyces osmophilus.</title>
        <authorList>
            <person name="Jia G.S."/>
            <person name="Zhang W.C."/>
            <person name="Liang Y."/>
            <person name="Liu X.H."/>
            <person name="Rhind N."/>
            <person name="Pidoux A."/>
            <person name="Brysch-Herzberg M."/>
            <person name="Du L.L."/>
        </authorList>
    </citation>
    <scope>NUCLEOTIDE SEQUENCE [LARGE SCALE GENOMIC DNA]</scope>
    <source>
        <strain evidence="1 2">CBS 15793</strain>
    </source>
</reference>
<dbReference type="RefSeq" id="XP_056036576.1">
    <property type="nucleotide sequence ID" value="XM_056180941.1"/>
</dbReference>
<dbReference type="GeneID" id="80875630"/>
<dbReference type="NCBIfam" id="TIGR00347">
    <property type="entry name" value="bioD"/>
    <property type="match status" value="1"/>
</dbReference>
<dbReference type="GO" id="GO:0005524">
    <property type="term" value="F:ATP binding"/>
    <property type="evidence" value="ECO:0007669"/>
    <property type="project" value="InterPro"/>
</dbReference>
<dbReference type="InterPro" id="IPR004472">
    <property type="entry name" value="DTB_synth_BioD"/>
</dbReference>
<dbReference type="Gene3D" id="3.40.50.300">
    <property type="entry name" value="P-loop containing nucleotide triphosphate hydrolases"/>
    <property type="match status" value="1"/>
</dbReference>
<evidence type="ECO:0000313" key="1">
    <source>
        <dbReference type="EMBL" id="WBW72333.1"/>
    </source>
</evidence>